<keyword evidence="7 8" id="KW-0411">Iron-sulfur</keyword>
<evidence type="ECO:0000256" key="5">
    <source>
        <dbReference type="ARBA" id="ARBA00022982"/>
    </source>
</evidence>
<proteinExistence type="inferred from homology"/>
<feature type="domain" description="High potential iron-sulfur proteins family profile" evidence="9">
    <location>
        <begin position="33"/>
        <end position="111"/>
    </location>
</feature>
<comment type="subunit">
    <text evidence="8">Homodimer.</text>
</comment>
<evidence type="ECO:0000256" key="7">
    <source>
        <dbReference type="ARBA" id="ARBA00023014"/>
    </source>
</evidence>
<dbReference type="GO" id="GO:0019646">
    <property type="term" value="P:aerobic electron transport chain"/>
    <property type="evidence" value="ECO:0007669"/>
    <property type="project" value="InterPro"/>
</dbReference>
<dbReference type="PROSITE" id="PS51373">
    <property type="entry name" value="HIPIP"/>
    <property type="match status" value="1"/>
</dbReference>
<evidence type="ECO:0000256" key="2">
    <source>
        <dbReference type="ARBA" id="ARBA00022448"/>
    </source>
</evidence>
<protein>
    <recommendedName>
        <fullName evidence="8">High-potential iron-sulfur protein</fullName>
        <shortName evidence="8">HiPIP</shortName>
    </recommendedName>
</protein>
<evidence type="ECO:0000259" key="9">
    <source>
        <dbReference type="PROSITE" id="PS51373"/>
    </source>
</evidence>
<dbReference type="GO" id="GO:0046872">
    <property type="term" value="F:metal ion binding"/>
    <property type="evidence" value="ECO:0007669"/>
    <property type="project" value="UniProtKB-KW"/>
</dbReference>
<keyword evidence="5 8" id="KW-0249">Electron transport</keyword>
<keyword evidence="4 8" id="KW-0479">Metal-binding</keyword>
<dbReference type="Proteomes" id="UP000588068">
    <property type="component" value="Unassembled WGS sequence"/>
</dbReference>
<dbReference type="RefSeq" id="WP_184333939.1">
    <property type="nucleotide sequence ID" value="NZ_JACHHZ010000004.1"/>
</dbReference>
<dbReference type="InterPro" id="IPR006311">
    <property type="entry name" value="TAT_signal"/>
</dbReference>
<dbReference type="GO" id="GO:0009055">
    <property type="term" value="F:electron transfer activity"/>
    <property type="evidence" value="ECO:0007669"/>
    <property type="project" value="InterPro"/>
</dbReference>
<organism evidence="10 11">
    <name type="scientific">Povalibacter uvarum</name>
    <dbReference type="NCBI Taxonomy" id="732238"/>
    <lineage>
        <taxon>Bacteria</taxon>
        <taxon>Pseudomonadati</taxon>
        <taxon>Pseudomonadota</taxon>
        <taxon>Gammaproteobacteria</taxon>
        <taxon>Steroidobacterales</taxon>
        <taxon>Steroidobacteraceae</taxon>
        <taxon>Povalibacter</taxon>
    </lineage>
</organism>
<keyword evidence="2 8" id="KW-0813">Transport</keyword>
<keyword evidence="11" id="KW-1185">Reference proteome</keyword>
<dbReference type="GO" id="GO:0051539">
    <property type="term" value="F:4 iron, 4 sulfur cluster binding"/>
    <property type="evidence" value="ECO:0007669"/>
    <property type="project" value="UniProtKB-KW"/>
</dbReference>
<dbReference type="Gene3D" id="4.10.490.10">
    <property type="entry name" value="High potential iron-sulphur protein"/>
    <property type="match status" value="1"/>
</dbReference>
<keyword evidence="6 8" id="KW-0408">Iron</keyword>
<name>A0A841HP28_9GAMM</name>
<reference evidence="10 11" key="1">
    <citation type="submission" date="2020-08" db="EMBL/GenBank/DDBJ databases">
        <title>Genomic Encyclopedia of Type Strains, Phase IV (KMG-IV): sequencing the most valuable type-strain genomes for metagenomic binning, comparative biology and taxonomic classification.</title>
        <authorList>
            <person name="Goeker M."/>
        </authorList>
    </citation>
    <scope>NUCLEOTIDE SEQUENCE [LARGE SCALE GENOMIC DNA]</scope>
    <source>
        <strain evidence="10 11">DSM 26723</strain>
    </source>
</reference>
<dbReference type="InterPro" id="IPR036369">
    <property type="entry name" value="HIPIP_sf"/>
</dbReference>
<accession>A0A841HP28</accession>
<evidence type="ECO:0000313" key="10">
    <source>
        <dbReference type="EMBL" id="MBB6094523.1"/>
    </source>
</evidence>
<dbReference type="PROSITE" id="PS51318">
    <property type="entry name" value="TAT"/>
    <property type="match status" value="1"/>
</dbReference>
<dbReference type="Pfam" id="PF01355">
    <property type="entry name" value="HIPIP"/>
    <property type="match status" value="1"/>
</dbReference>
<dbReference type="AlphaFoldDB" id="A0A841HP28"/>
<sequence length="115" mass="12396">MSDSPLDRRTLLKSAIAGLVALPCAGLVREAEAADAPHLDEKDPLAVAMGYVHDAKKVDASKVPQYKPGSFCHNCVQLVGKEGDEWRPCNLFPGKLVDKDGWCKVWVLKPGAKVG</sequence>
<dbReference type="InterPro" id="IPR000170">
    <property type="entry name" value="High_potential_FeS_prot"/>
</dbReference>
<comment type="similarity">
    <text evidence="8">Belongs to the high-potential iron-sulfur protein (HiPIP) family.</text>
</comment>
<keyword evidence="3 8" id="KW-0004">4Fe-4S</keyword>
<evidence type="ECO:0000256" key="6">
    <source>
        <dbReference type="ARBA" id="ARBA00023004"/>
    </source>
</evidence>
<evidence type="ECO:0000256" key="8">
    <source>
        <dbReference type="RuleBase" id="RU000620"/>
    </source>
</evidence>
<evidence type="ECO:0000256" key="1">
    <source>
        <dbReference type="ARBA" id="ARBA00002137"/>
    </source>
</evidence>
<evidence type="ECO:0000313" key="11">
    <source>
        <dbReference type="Proteomes" id="UP000588068"/>
    </source>
</evidence>
<evidence type="ECO:0000256" key="4">
    <source>
        <dbReference type="ARBA" id="ARBA00022723"/>
    </source>
</evidence>
<dbReference type="SUPFAM" id="SSF57652">
    <property type="entry name" value="HIPIP (high potential iron protein)"/>
    <property type="match status" value="1"/>
</dbReference>
<gene>
    <name evidence="10" type="ORF">HNQ60_003410</name>
</gene>
<dbReference type="EMBL" id="JACHHZ010000004">
    <property type="protein sequence ID" value="MBB6094523.1"/>
    <property type="molecule type" value="Genomic_DNA"/>
</dbReference>
<evidence type="ECO:0000256" key="3">
    <source>
        <dbReference type="ARBA" id="ARBA00022485"/>
    </source>
</evidence>
<comment type="caution">
    <text evidence="10">The sequence shown here is derived from an EMBL/GenBank/DDBJ whole genome shotgun (WGS) entry which is preliminary data.</text>
</comment>
<comment type="function">
    <text evidence="1 8">Specific class of high-redox-potential 4Fe-4S ferredoxins. Functions in anaerobic electron transport in most purple and in some other photosynthetic bacteria and in at least one genus (Paracoccus) of halophilic, denitrifying bacteria.</text>
</comment>